<evidence type="ECO:0000256" key="1">
    <source>
        <dbReference type="SAM" id="Phobius"/>
    </source>
</evidence>
<evidence type="ECO:0000313" key="2">
    <source>
        <dbReference type="EMBL" id="PZQ97968.1"/>
    </source>
</evidence>
<feature type="transmembrane region" description="Helical" evidence="1">
    <location>
        <begin position="31"/>
        <end position="52"/>
    </location>
</feature>
<dbReference type="EMBL" id="QFQS01000002">
    <property type="protein sequence ID" value="PZQ97968.1"/>
    <property type="molecule type" value="Genomic_DNA"/>
</dbReference>
<evidence type="ECO:0000313" key="3">
    <source>
        <dbReference type="Proteomes" id="UP000248975"/>
    </source>
</evidence>
<accession>A0A2W5S4M6</accession>
<dbReference type="Pfam" id="PF05437">
    <property type="entry name" value="AzlD"/>
    <property type="match status" value="1"/>
</dbReference>
<sequence length="125" mass="12838">MGDHRRGTGRRCNRRAGLATASSGHAVTPSLTVMLLVMAAAALFCRVAGYMAMRHLPASPRIDAALRATPLAVMSAIAAIAIAQGGAIEAMALCAAVGLTFILRNDIAAALLAVAIAALLRAFWV</sequence>
<proteinExistence type="predicted"/>
<keyword evidence="1" id="KW-1133">Transmembrane helix</keyword>
<reference evidence="2 3" key="1">
    <citation type="submission" date="2017-08" db="EMBL/GenBank/DDBJ databases">
        <title>Infants hospitalized years apart are colonized by the same room-sourced microbial strains.</title>
        <authorList>
            <person name="Brooks B."/>
            <person name="Olm M.R."/>
            <person name="Firek B.A."/>
            <person name="Baker R."/>
            <person name="Thomas B.C."/>
            <person name="Morowitz M.J."/>
            <person name="Banfield J.F."/>
        </authorList>
    </citation>
    <scope>NUCLEOTIDE SEQUENCE [LARGE SCALE GENOMIC DNA]</scope>
    <source>
        <strain evidence="2">S2_003_000_R2_11</strain>
    </source>
</reference>
<feature type="transmembrane region" description="Helical" evidence="1">
    <location>
        <begin position="73"/>
        <end position="101"/>
    </location>
</feature>
<protein>
    <submittedName>
        <fullName evidence="2">Branched-chain amino acid ABC transporter</fullName>
    </submittedName>
</protein>
<keyword evidence="1" id="KW-0472">Membrane</keyword>
<keyword evidence="1" id="KW-0812">Transmembrane</keyword>
<dbReference type="Proteomes" id="UP000248975">
    <property type="component" value="Unassembled WGS sequence"/>
</dbReference>
<dbReference type="InterPro" id="IPR008407">
    <property type="entry name" value="Brnchd-chn_aa_trnsp_AzlD"/>
</dbReference>
<gene>
    <name evidence="2" type="ORF">DI533_12615</name>
</gene>
<feature type="transmembrane region" description="Helical" evidence="1">
    <location>
        <begin position="107"/>
        <end position="124"/>
    </location>
</feature>
<organism evidence="2 3">
    <name type="scientific">Cereibacter sphaeroides</name>
    <name type="common">Rhodobacter sphaeroides</name>
    <dbReference type="NCBI Taxonomy" id="1063"/>
    <lineage>
        <taxon>Bacteria</taxon>
        <taxon>Pseudomonadati</taxon>
        <taxon>Pseudomonadota</taxon>
        <taxon>Alphaproteobacteria</taxon>
        <taxon>Rhodobacterales</taxon>
        <taxon>Paracoccaceae</taxon>
        <taxon>Cereibacter</taxon>
    </lineage>
</organism>
<dbReference type="AlphaFoldDB" id="A0A2W5S4M6"/>
<comment type="caution">
    <text evidence="2">The sequence shown here is derived from an EMBL/GenBank/DDBJ whole genome shotgun (WGS) entry which is preliminary data.</text>
</comment>
<name>A0A2W5S4M6_CERSP</name>